<comment type="subcellular location">
    <subcellularLocation>
        <location evidence="1">Secreted</location>
    </subcellularLocation>
</comment>
<dbReference type="Ensembl" id="ENSLCAT00010060548.1">
    <property type="protein sequence ID" value="ENSLCAP00010058942.1"/>
    <property type="gene ID" value="ENSLCAG00010027481.1"/>
</dbReference>
<dbReference type="GeneTree" id="ENSGT00940000169535"/>
<dbReference type="PANTHER" id="PTHR23414:SF6">
    <property type="entry name" value="ADRENOMEDULLIN-5-LIKE PROTEIN-RELATED"/>
    <property type="match status" value="1"/>
</dbReference>
<evidence type="ECO:0000313" key="6">
    <source>
        <dbReference type="Ensembl" id="ENSLCAP00010058942.1"/>
    </source>
</evidence>
<dbReference type="InParanoid" id="A0A4W6G637"/>
<dbReference type="GO" id="GO:0003073">
    <property type="term" value="P:regulation of systemic arterial blood pressure"/>
    <property type="evidence" value="ECO:0007669"/>
    <property type="project" value="TreeGrafter"/>
</dbReference>
<name>A0A4W6G637_LATCA</name>
<proteinExistence type="inferred from homology"/>
<protein>
    <submittedName>
        <fullName evidence="6">Uncharacterized protein</fullName>
    </submittedName>
</protein>
<sequence>MLYVCMLLRLIPEFYRPFVRIKSGQDNIFTSASLFFFSATGQCGMEITVLLLLTVPLTAASPLRPTHRSDANTVLSGDAVQASGFRSEDTQEEHAPALKIIPFHSEDKHLDLDALKHDMALKLRPRRAPQRGCQLGTCQLHNLANTLFILSKTSGKDESKKASDPRGYGR</sequence>
<evidence type="ECO:0000256" key="3">
    <source>
        <dbReference type="ARBA" id="ARBA00022525"/>
    </source>
</evidence>
<dbReference type="Pfam" id="PF00214">
    <property type="entry name" value="Calc_CGRP_IAPP"/>
    <property type="match status" value="1"/>
</dbReference>
<dbReference type="PANTHER" id="PTHR23414">
    <property type="entry name" value="ADRENOMEDULLIN, ADM"/>
    <property type="match status" value="1"/>
</dbReference>
<keyword evidence="7" id="KW-1185">Reference proteome</keyword>
<evidence type="ECO:0000256" key="1">
    <source>
        <dbReference type="ARBA" id="ARBA00004613"/>
    </source>
</evidence>
<evidence type="ECO:0000256" key="4">
    <source>
        <dbReference type="ARBA" id="ARBA00022729"/>
    </source>
</evidence>
<dbReference type="GO" id="GO:0010460">
    <property type="term" value="P:positive regulation of heart rate"/>
    <property type="evidence" value="ECO:0007669"/>
    <property type="project" value="TreeGrafter"/>
</dbReference>
<evidence type="ECO:0000256" key="5">
    <source>
        <dbReference type="ARBA" id="ARBA00023157"/>
    </source>
</evidence>
<dbReference type="InterPro" id="IPR051665">
    <property type="entry name" value="Adrenomedullin-reg_peptide"/>
</dbReference>
<dbReference type="InterPro" id="IPR021116">
    <property type="entry name" value="Calcitonin/adrenomedullin"/>
</dbReference>
<dbReference type="AlphaFoldDB" id="A0A4W6G637"/>
<dbReference type="GO" id="GO:0007189">
    <property type="term" value="P:adenylate cyclase-activating G protein-coupled receptor signaling pathway"/>
    <property type="evidence" value="ECO:0007669"/>
    <property type="project" value="TreeGrafter"/>
</dbReference>
<keyword evidence="3" id="KW-0964">Secreted</keyword>
<dbReference type="Proteomes" id="UP000314980">
    <property type="component" value="Unassembled WGS sequence"/>
</dbReference>
<evidence type="ECO:0000313" key="7">
    <source>
        <dbReference type="Proteomes" id="UP000314980"/>
    </source>
</evidence>
<accession>A0A4W6G637</accession>
<comment type="similarity">
    <text evidence="2">Belongs to the adrenomedullin family.</text>
</comment>
<organism evidence="6 7">
    <name type="scientific">Lates calcarifer</name>
    <name type="common">Barramundi</name>
    <name type="synonym">Holocentrus calcarifer</name>
    <dbReference type="NCBI Taxonomy" id="8187"/>
    <lineage>
        <taxon>Eukaryota</taxon>
        <taxon>Metazoa</taxon>
        <taxon>Chordata</taxon>
        <taxon>Craniata</taxon>
        <taxon>Vertebrata</taxon>
        <taxon>Euteleostomi</taxon>
        <taxon>Actinopterygii</taxon>
        <taxon>Neopterygii</taxon>
        <taxon>Teleostei</taxon>
        <taxon>Neoteleostei</taxon>
        <taxon>Acanthomorphata</taxon>
        <taxon>Carangaria</taxon>
        <taxon>Carangaria incertae sedis</taxon>
        <taxon>Centropomidae</taxon>
        <taxon>Lates</taxon>
    </lineage>
</organism>
<reference evidence="6" key="2">
    <citation type="submission" date="2025-08" db="UniProtKB">
        <authorList>
            <consortium name="Ensembl"/>
        </authorList>
    </citation>
    <scope>IDENTIFICATION</scope>
</reference>
<reference evidence="6" key="3">
    <citation type="submission" date="2025-09" db="UniProtKB">
        <authorList>
            <consortium name="Ensembl"/>
        </authorList>
    </citation>
    <scope>IDENTIFICATION</scope>
</reference>
<keyword evidence="4" id="KW-0732">Signal</keyword>
<dbReference type="GO" id="GO:0005576">
    <property type="term" value="C:extracellular region"/>
    <property type="evidence" value="ECO:0007669"/>
    <property type="project" value="UniProtKB-SubCell"/>
</dbReference>
<keyword evidence="5" id="KW-1015">Disulfide bond</keyword>
<dbReference type="GO" id="GO:0005179">
    <property type="term" value="F:hormone activity"/>
    <property type="evidence" value="ECO:0007669"/>
    <property type="project" value="InterPro"/>
</dbReference>
<evidence type="ECO:0000256" key="2">
    <source>
        <dbReference type="ARBA" id="ARBA00010575"/>
    </source>
</evidence>
<reference evidence="7" key="1">
    <citation type="submission" date="2015-09" db="EMBL/GenBank/DDBJ databases">
        <authorList>
            <person name="Sai Rama Sridatta P."/>
        </authorList>
    </citation>
    <scope>NUCLEOTIDE SEQUENCE [LARGE SCALE GENOMIC DNA]</scope>
</reference>